<evidence type="ECO:0000313" key="2">
    <source>
        <dbReference type="Proteomes" id="UP001470230"/>
    </source>
</evidence>
<protein>
    <submittedName>
        <fullName evidence="1">Uncharacterized protein</fullName>
    </submittedName>
</protein>
<dbReference type="EMBL" id="JAPFFF010000006">
    <property type="protein sequence ID" value="KAK8887567.1"/>
    <property type="molecule type" value="Genomic_DNA"/>
</dbReference>
<dbReference type="Proteomes" id="UP001470230">
    <property type="component" value="Unassembled WGS sequence"/>
</dbReference>
<evidence type="ECO:0000313" key="1">
    <source>
        <dbReference type="EMBL" id="KAK8887567.1"/>
    </source>
</evidence>
<sequence>MKQRVGGDRQSSDIRFLDAIIYSNISNELREEEIDKPIRSWLNGHLKELESSILSGQVVGNDRIYSCTFQILNFYFSIVKPLLETTHSALILGADEIGLGPKIKKK</sequence>
<name>A0ABR2KAQ7_9EUKA</name>
<keyword evidence="2" id="KW-1185">Reference proteome</keyword>
<gene>
    <name evidence="1" type="ORF">M9Y10_038617</name>
</gene>
<accession>A0ABR2KAQ7</accession>
<organism evidence="1 2">
    <name type="scientific">Tritrichomonas musculus</name>
    <dbReference type="NCBI Taxonomy" id="1915356"/>
    <lineage>
        <taxon>Eukaryota</taxon>
        <taxon>Metamonada</taxon>
        <taxon>Parabasalia</taxon>
        <taxon>Tritrichomonadida</taxon>
        <taxon>Tritrichomonadidae</taxon>
        <taxon>Tritrichomonas</taxon>
    </lineage>
</organism>
<comment type="caution">
    <text evidence="1">The sequence shown here is derived from an EMBL/GenBank/DDBJ whole genome shotgun (WGS) entry which is preliminary data.</text>
</comment>
<reference evidence="1 2" key="1">
    <citation type="submission" date="2024-04" db="EMBL/GenBank/DDBJ databases">
        <title>Tritrichomonas musculus Genome.</title>
        <authorList>
            <person name="Alves-Ferreira E."/>
            <person name="Grigg M."/>
            <person name="Lorenzi H."/>
            <person name="Galac M."/>
        </authorList>
    </citation>
    <scope>NUCLEOTIDE SEQUENCE [LARGE SCALE GENOMIC DNA]</scope>
    <source>
        <strain evidence="1 2">EAF2021</strain>
    </source>
</reference>
<proteinExistence type="predicted"/>